<feature type="compositionally biased region" description="Low complexity" evidence="6">
    <location>
        <begin position="83"/>
        <end position="96"/>
    </location>
</feature>
<dbReference type="GO" id="GO:0051225">
    <property type="term" value="P:spindle assembly"/>
    <property type="evidence" value="ECO:0007669"/>
    <property type="project" value="TreeGrafter"/>
</dbReference>
<evidence type="ECO:0000256" key="4">
    <source>
        <dbReference type="ARBA" id="ARBA00022701"/>
    </source>
</evidence>
<organism evidence="8 9">
    <name type="scientific">Cordyceps javanica</name>
    <dbReference type="NCBI Taxonomy" id="43265"/>
    <lineage>
        <taxon>Eukaryota</taxon>
        <taxon>Fungi</taxon>
        <taxon>Dikarya</taxon>
        <taxon>Ascomycota</taxon>
        <taxon>Pezizomycotina</taxon>
        <taxon>Sordariomycetes</taxon>
        <taxon>Hypocreomycetidae</taxon>
        <taxon>Hypocreales</taxon>
        <taxon>Cordycipitaceae</taxon>
        <taxon>Cordyceps</taxon>
    </lineage>
</organism>
<dbReference type="GO" id="GO:0005816">
    <property type="term" value="C:spindle pole body"/>
    <property type="evidence" value="ECO:0007669"/>
    <property type="project" value="UniProtKB-ARBA"/>
</dbReference>
<feature type="domain" description="N-acetyltransferase" evidence="7">
    <location>
        <begin position="935"/>
        <end position="1119"/>
    </location>
</feature>
<dbReference type="Pfam" id="PF17681">
    <property type="entry name" value="GCP_N_terminal"/>
    <property type="match status" value="1"/>
</dbReference>
<comment type="caution">
    <text evidence="8">The sequence shown here is derived from an EMBL/GenBank/DDBJ whole genome shotgun (WGS) entry which is preliminary data.</text>
</comment>
<evidence type="ECO:0000256" key="3">
    <source>
        <dbReference type="ARBA" id="ARBA00022490"/>
    </source>
</evidence>
<name>A0A545W7M1_9HYPO</name>
<keyword evidence="9" id="KW-1185">Reference proteome</keyword>
<dbReference type="Gene3D" id="1.20.120.1900">
    <property type="entry name" value="Gamma-tubulin complex, C-terminal domain"/>
    <property type="match status" value="1"/>
</dbReference>
<protein>
    <submittedName>
        <fullName evidence="8">Gamma-tubulin complex component GCP6</fullName>
    </submittedName>
</protein>
<sequence length="1162" mass="129890">MAGERSESSLFAVPELWQKSKWLQDLAMDPKADFFALHKNDDSQSKMNGSFAAVAPLITESNGLFKVPVFDASDPIAQEPPADDSSTASESASDPTLEADSWMDLDEPVIAPPAHRTWDTFEAGTTALHEPLFLSEAGASTYDAMLSWPTDPLNLKNIDVPVVQTKAYFSALLSLALGQQSLLFVRVQSGETFRPALPKFRISGYSHQVLAGLEDECRTCGIHMLDLRSFVQASYTGEASPCRVALASAISHILRVVHKYVTVDKAQPSSLLQLQKTIACLAAIVKPLVRLNAHLQSDMCDHDILSAVFQHASLADADSLFIREMMREILQRVSRPWVEFLQEWIGTKAEQGIPLTKANLGAQKWFVKVDKEIYVDDFGRQIEDIDFRLDHSCLPSFLPNDVAQSIFETGKNLRFIRTHHPEHVLANTQFTLSQKPPTMEWLFDWKTVSQVERHTKEFGVKMMKAANDYRLGSAYRMDCSHHTSSPGTQGHKLMFFGVNEREMESRIQASIQRLGEPLKDKTSLDSLSMIVRRQLDQSFSDNSGSGLTPHWSLIPLLSFGAMVSAQGCSINQEHMRLLFAEHDLLSHLRLYREFHMLGSGLFCTRLSQALFNPDLESAERQAGIARQGGVMGLRLSGRDTWPPASSELRLALMGILSDAYFDRRGRLCSKPGRHSDKLPGDLSFAVRDLSEEEIEKCMDPDSLEALDFLCLQYTTPPALSSVITPVALLQYDRIFRLLLRVLRMMYVVDELFRQTLWSNRLHGYELSDEEYRFVREARNFVSSVAGYFLDTAISTPWQAFESRLDQIQAALTLSRDDAVTKQPPSPLQLQQLHSRLLHVIMSGLFLRKRQEPILNLLEDIFSGILEYAKVAKVNDSATNRPESKQPPELYHEFKQKVQIFITVCRSISEKAKSEPKSKDGGDGLFTSAGVGDESIVAQLLSKLDLDNFYRFYDITKDHDSIYTYTNNGPYHSLQHIVDGFFIPAFFSGGRRSFAYAVIDKTRPPSAEDPDGEVAGLFSYENADDETLCVEIGHVRVAPAYQRRGIAVIAAALMVRHAMEGTEQGGLGLLRVGWGASSANEASIGVARKVGFGLVGTVPYQQVIRNGAARNKVGNGRRLPPRAAAAGDLWRDVVMFCITWDEWEDGKRDIALQLLGNSSEMNN</sequence>
<dbReference type="Proteomes" id="UP000315783">
    <property type="component" value="Unassembled WGS sequence"/>
</dbReference>
<dbReference type="OrthoDB" id="775571at2759"/>
<dbReference type="Pfam" id="PF04130">
    <property type="entry name" value="GCP_C_terminal"/>
    <property type="match status" value="1"/>
</dbReference>
<dbReference type="AlphaFoldDB" id="A0A545W7M1"/>
<evidence type="ECO:0000256" key="6">
    <source>
        <dbReference type="SAM" id="MobiDB-lite"/>
    </source>
</evidence>
<evidence type="ECO:0000313" key="9">
    <source>
        <dbReference type="Proteomes" id="UP000315783"/>
    </source>
</evidence>
<dbReference type="InterPro" id="IPR016181">
    <property type="entry name" value="Acyl_CoA_acyltransferase"/>
</dbReference>
<dbReference type="InterPro" id="IPR040457">
    <property type="entry name" value="GCP_C"/>
</dbReference>
<dbReference type="CDD" id="cd04301">
    <property type="entry name" value="NAT_SF"/>
    <property type="match status" value="1"/>
</dbReference>
<dbReference type="PROSITE" id="PS51186">
    <property type="entry name" value="GNAT"/>
    <property type="match status" value="1"/>
</dbReference>
<dbReference type="InterPro" id="IPR007259">
    <property type="entry name" value="GCP"/>
</dbReference>
<dbReference type="GO" id="GO:0000278">
    <property type="term" value="P:mitotic cell cycle"/>
    <property type="evidence" value="ECO:0007669"/>
    <property type="project" value="TreeGrafter"/>
</dbReference>
<dbReference type="Gene3D" id="3.40.630.30">
    <property type="match status" value="1"/>
</dbReference>
<dbReference type="GO" id="GO:0051011">
    <property type="term" value="F:microtubule minus-end binding"/>
    <property type="evidence" value="ECO:0007669"/>
    <property type="project" value="TreeGrafter"/>
</dbReference>
<evidence type="ECO:0000313" key="8">
    <source>
        <dbReference type="EMBL" id="TQV98790.1"/>
    </source>
</evidence>
<dbReference type="InterPro" id="IPR041470">
    <property type="entry name" value="GCP_N"/>
</dbReference>
<dbReference type="GO" id="GO:0051321">
    <property type="term" value="P:meiotic cell cycle"/>
    <property type="evidence" value="ECO:0007669"/>
    <property type="project" value="TreeGrafter"/>
</dbReference>
<gene>
    <name evidence="8" type="ORF">IF1G_02870</name>
</gene>
<dbReference type="GO" id="GO:0016747">
    <property type="term" value="F:acyltransferase activity, transferring groups other than amino-acyl groups"/>
    <property type="evidence" value="ECO:0007669"/>
    <property type="project" value="InterPro"/>
</dbReference>
<dbReference type="SUPFAM" id="SSF55729">
    <property type="entry name" value="Acyl-CoA N-acyltransferases (Nat)"/>
    <property type="match status" value="1"/>
</dbReference>
<feature type="region of interest" description="Disordered" evidence="6">
    <location>
        <begin position="75"/>
        <end position="98"/>
    </location>
</feature>
<evidence type="ECO:0000256" key="5">
    <source>
        <dbReference type="ARBA" id="ARBA00023212"/>
    </source>
</evidence>
<dbReference type="PANTHER" id="PTHR19302:SF70">
    <property type="entry name" value="GAMMA-TUBULIN COMPLEX COMPONENT 6"/>
    <property type="match status" value="1"/>
</dbReference>
<dbReference type="EMBL" id="SPUK01000003">
    <property type="protein sequence ID" value="TQV98790.1"/>
    <property type="molecule type" value="Genomic_DNA"/>
</dbReference>
<keyword evidence="5" id="KW-0206">Cytoskeleton</keyword>
<keyword evidence="3" id="KW-0963">Cytoplasm</keyword>
<keyword evidence="4" id="KW-0493">Microtubule</keyword>
<dbReference type="GO" id="GO:0000930">
    <property type="term" value="C:gamma-tubulin complex"/>
    <property type="evidence" value="ECO:0007669"/>
    <property type="project" value="TreeGrafter"/>
</dbReference>
<evidence type="ECO:0000256" key="1">
    <source>
        <dbReference type="ARBA" id="ARBA00004245"/>
    </source>
</evidence>
<dbReference type="GO" id="GO:0043015">
    <property type="term" value="F:gamma-tubulin binding"/>
    <property type="evidence" value="ECO:0007669"/>
    <property type="project" value="InterPro"/>
</dbReference>
<evidence type="ECO:0000259" key="7">
    <source>
        <dbReference type="PROSITE" id="PS51186"/>
    </source>
</evidence>
<dbReference type="Pfam" id="PF00583">
    <property type="entry name" value="Acetyltransf_1"/>
    <property type="match status" value="1"/>
</dbReference>
<dbReference type="GO" id="GO:0031122">
    <property type="term" value="P:cytoplasmic microtubule organization"/>
    <property type="evidence" value="ECO:0007669"/>
    <property type="project" value="TreeGrafter"/>
</dbReference>
<dbReference type="InterPro" id="IPR000182">
    <property type="entry name" value="GNAT_dom"/>
</dbReference>
<dbReference type="GO" id="GO:0007020">
    <property type="term" value="P:microtubule nucleation"/>
    <property type="evidence" value="ECO:0007669"/>
    <property type="project" value="InterPro"/>
</dbReference>
<comment type="similarity">
    <text evidence="2">Belongs to the TUBGCP family.</text>
</comment>
<evidence type="ECO:0000256" key="2">
    <source>
        <dbReference type="ARBA" id="ARBA00010337"/>
    </source>
</evidence>
<reference evidence="8 9" key="1">
    <citation type="journal article" date="2019" name="Appl. Microbiol. Biotechnol.">
        <title>Genome sequence of Isaria javanica and comparative genome analysis insights into family S53 peptidase evolution in fungal entomopathogens.</title>
        <authorList>
            <person name="Lin R."/>
            <person name="Zhang X."/>
            <person name="Xin B."/>
            <person name="Zou M."/>
            <person name="Gao Y."/>
            <person name="Qin F."/>
            <person name="Hu Q."/>
            <person name="Xie B."/>
            <person name="Cheng X."/>
        </authorList>
    </citation>
    <scope>NUCLEOTIDE SEQUENCE [LARGE SCALE GENOMIC DNA]</scope>
    <source>
        <strain evidence="8 9">IJ1G</strain>
    </source>
</reference>
<dbReference type="GO" id="GO:0000922">
    <property type="term" value="C:spindle pole"/>
    <property type="evidence" value="ECO:0007669"/>
    <property type="project" value="InterPro"/>
</dbReference>
<accession>A0A545W7M1</accession>
<comment type="subcellular location">
    <subcellularLocation>
        <location evidence="1">Cytoplasm</location>
        <location evidence="1">Cytoskeleton</location>
    </subcellularLocation>
</comment>
<dbReference type="STRING" id="43265.A0A545W7M1"/>
<proteinExistence type="inferred from homology"/>
<dbReference type="GO" id="GO:0005874">
    <property type="term" value="C:microtubule"/>
    <property type="evidence" value="ECO:0007669"/>
    <property type="project" value="UniProtKB-KW"/>
</dbReference>
<dbReference type="PANTHER" id="PTHR19302">
    <property type="entry name" value="GAMMA TUBULIN COMPLEX PROTEIN"/>
    <property type="match status" value="1"/>
</dbReference>
<dbReference type="InterPro" id="IPR042241">
    <property type="entry name" value="GCP_C_sf"/>
</dbReference>